<dbReference type="GO" id="GO:0005506">
    <property type="term" value="F:iron ion binding"/>
    <property type="evidence" value="ECO:0007669"/>
    <property type="project" value="InterPro"/>
</dbReference>
<dbReference type="PRINTS" id="PR00463">
    <property type="entry name" value="EP450I"/>
</dbReference>
<dbReference type="Gene3D" id="1.10.630.10">
    <property type="entry name" value="Cytochrome P450"/>
    <property type="match status" value="1"/>
</dbReference>
<feature type="binding site" description="axial binding residue" evidence="8">
    <location>
        <position position="458"/>
    </location>
    <ligand>
        <name>heme</name>
        <dbReference type="ChEBI" id="CHEBI:30413"/>
    </ligand>
    <ligandPart>
        <name>Fe</name>
        <dbReference type="ChEBI" id="CHEBI:18248"/>
    </ligandPart>
</feature>
<dbReference type="InterPro" id="IPR050196">
    <property type="entry name" value="Cytochrome_P450_Monoox"/>
</dbReference>
<keyword evidence="4 8" id="KW-0479">Metal-binding</keyword>
<keyword evidence="6 8" id="KW-0408">Iron</keyword>
<keyword evidence="10" id="KW-0732">Signal</keyword>
<protein>
    <recommendedName>
        <fullName evidence="13">Cytochrome P450</fullName>
    </recommendedName>
</protein>
<dbReference type="GO" id="GO:0020037">
    <property type="term" value="F:heme binding"/>
    <property type="evidence" value="ECO:0007669"/>
    <property type="project" value="InterPro"/>
</dbReference>
<evidence type="ECO:0000256" key="6">
    <source>
        <dbReference type="ARBA" id="ARBA00023004"/>
    </source>
</evidence>
<sequence>MHLIFLVLIALLSIVGYHIDSYTKHLRKACKHIPGPWSVPVLGCVGEVLTITPKKLLERSFEVCIEYGYLIKAWFLNHFCVFSMDAEFNEQLLASSRTITKDKLYDMLKPWLGTGLIISSGDKWHARRKIITRTFHFTILEQFLEIFERQSSILVENLSEKADGKTPFNIAPYISAATLDIIAETAMGVEVNAQIDKNVPYTSAVAEMLEMMSWRFLYVHLHSDLIFSILYPFKKLRQTKLIKLMHSFARGVIGNRRKTLENSLNAQQSVANENDVDDIGRRKHKALLDVLLQSSIEGQPLTDEDIREEVDTFMFAGQDTTSTALGFTLHLLARHPKVQQKVVDELNQIYGENNPLDFTLMNLNKLKYMEHVIKESMRLYPPIPLIGREITEDFKYTHSRVGDGVLLAGTQVIVSIFNTMRQPDIFENPAEFIPERHESTNVANAYSYIPFSAGPRNCIGQKYAMYEMKVLISKILREYELLPLGPD</sequence>
<evidence type="ECO:0000256" key="4">
    <source>
        <dbReference type="ARBA" id="ARBA00022723"/>
    </source>
</evidence>
<dbReference type="SUPFAM" id="SSF48264">
    <property type="entry name" value="Cytochrome P450"/>
    <property type="match status" value="1"/>
</dbReference>
<dbReference type="PROSITE" id="PS00086">
    <property type="entry name" value="CYTOCHROME_P450"/>
    <property type="match status" value="1"/>
</dbReference>
<dbReference type="OrthoDB" id="1470350at2759"/>
<keyword evidence="7 9" id="KW-0503">Monooxygenase</keyword>
<keyword evidence="12" id="KW-1185">Reference proteome</keyword>
<dbReference type="PRINTS" id="PR00385">
    <property type="entry name" value="P450"/>
</dbReference>
<evidence type="ECO:0008006" key="13">
    <source>
        <dbReference type="Google" id="ProtNLM"/>
    </source>
</evidence>
<dbReference type="GO" id="GO:0004497">
    <property type="term" value="F:monooxygenase activity"/>
    <property type="evidence" value="ECO:0007669"/>
    <property type="project" value="UniProtKB-KW"/>
</dbReference>
<dbReference type="Proteomes" id="UP000095300">
    <property type="component" value="Unassembled WGS sequence"/>
</dbReference>
<evidence type="ECO:0000256" key="8">
    <source>
        <dbReference type="PIRSR" id="PIRSR602401-1"/>
    </source>
</evidence>
<gene>
    <name evidence="11" type="primary">106093716</name>
</gene>
<dbReference type="AlphaFoldDB" id="A0A1I8PE23"/>
<dbReference type="CDD" id="cd20628">
    <property type="entry name" value="CYP4"/>
    <property type="match status" value="1"/>
</dbReference>
<evidence type="ECO:0000313" key="12">
    <source>
        <dbReference type="Proteomes" id="UP000095300"/>
    </source>
</evidence>
<dbReference type="InterPro" id="IPR001128">
    <property type="entry name" value="Cyt_P450"/>
</dbReference>
<dbReference type="PANTHER" id="PTHR24291:SF187">
    <property type="entry name" value="CYTOCHROME P450 4AE1-RELATED"/>
    <property type="match status" value="1"/>
</dbReference>
<evidence type="ECO:0000256" key="1">
    <source>
        <dbReference type="ARBA" id="ARBA00001971"/>
    </source>
</evidence>
<name>A0A1I8PE23_STOCA</name>
<evidence type="ECO:0000256" key="7">
    <source>
        <dbReference type="ARBA" id="ARBA00023033"/>
    </source>
</evidence>
<dbReference type="EnsemblMetazoa" id="SCAU007249-RA">
    <property type="protein sequence ID" value="SCAU007249-PA"/>
    <property type="gene ID" value="SCAU007249"/>
</dbReference>
<dbReference type="InterPro" id="IPR002401">
    <property type="entry name" value="Cyt_P450_E_grp-I"/>
</dbReference>
<dbReference type="STRING" id="35570.A0A1I8PE23"/>
<comment type="similarity">
    <text evidence="2 9">Belongs to the cytochrome P450 family.</text>
</comment>
<evidence type="ECO:0000256" key="9">
    <source>
        <dbReference type="RuleBase" id="RU000461"/>
    </source>
</evidence>
<dbReference type="InterPro" id="IPR036396">
    <property type="entry name" value="Cyt_P450_sf"/>
</dbReference>
<evidence type="ECO:0000256" key="3">
    <source>
        <dbReference type="ARBA" id="ARBA00022617"/>
    </source>
</evidence>
<reference evidence="11" key="1">
    <citation type="submission" date="2020-05" db="UniProtKB">
        <authorList>
            <consortium name="EnsemblMetazoa"/>
        </authorList>
    </citation>
    <scope>IDENTIFICATION</scope>
    <source>
        <strain evidence="11">USDA</strain>
    </source>
</reference>
<evidence type="ECO:0000256" key="10">
    <source>
        <dbReference type="SAM" id="SignalP"/>
    </source>
</evidence>
<dbReference type="VEuPathDB" id="VectorBase:SCAU007249"/>
<dbReference type="InterPro" id="IPR017972">
    <property type="entry name" value="Cyt_P450_CS"/>
</dbReference>
<comment type="cofactor">
    <cofactor evidence="1 8">
        <name>heme</name>
        <dbReference type="ChEBI" id="CHEBI:30413"/>
    </cofactor>
</comment>
<dbReference type="GO" id="GO:0016705">
    <property type="term" value="F:oxidoreductase activity, acting on paired donors, with incorporation or reduction of molecular oxygen"/>
    <property type="evidence" value="ECO:0007669"/>
    <property type="project" value="InterPro"/>
</dbReference>
<evidence type="ECO:0000313" key="11">
    <source>
        <dbReference type="EnsemblMetazoa" id="SCAU007249-PA"/>
    </source>
</evidence>
<dbReference type="PANTHER" id="PTHR24291">
    <property type="entry name" value="CYTOCHROME P450 FAMILY 4"/>
    <property type="match status" value="1"/>
</dbReference>
<keyword evidence="3 8" id="KW-0349">Heme</keyword>
<accession>A0A1I8PE23</accession>
<keyword evidence="5 9" id="KW-0560">Oxidoreductase</keyword>
<organism evidence="11 12">
    <name type="scientific">Stomoxys calcitrans</name>
    <name type="common">Stable fly</name>
    <name type="synonym">Conops calcitrans</name>
    <dbReference type="NCBI Taxonomy" id="35570"/>
    <lineage>
        <taxon>Eukaryota</taxon>
        <taxon>Metazoa</taxon>
        <taxon>Ecdysozoa</taxon>
        <taxon>Arthropoda</taxon>
        <taxon>Hexapoda</taxon>
        <taxon>Insecta</taxon>
        <taxon>Pterygota</taxon>
        <taxon>Neoptera</taxon>
        <taxon>Endopterygota</taxon>
        <taxon>Diptera</taxon>
        <taxon>Brachycera</taxon>
        <taxon>Muscomorpha</taxon>
        <taxon>Muscoidea</taxon>
        <taxon>Muscidae</taxon>
        <taxon>Stomoxys</taxon>
    </lineage>
</organism>
<evidence type="ECO:0000256" key="5">
    <source>
        <dbReference type="ARBA" id="ARBA00023002"/>
    </source>
</evidence>
<feature type="signal peptide" evidence="10">
    <location>
        <begin position="1"/>
        <end position="16"/>
    </location>
</feature>
<proteinExistence type="inferred from homology"/>
<feature type="chain" id="PRO_5009326610" description="Cytochrome P450" evidence="10">
    <location>
        <begin position="17"/>
        <end position="487"/>
    </location>
</feature>
<dbReference type="Pfam" id="PF00067">
    <property type="entry name" value="p450"/>
    <property type="match status" value="1"/>
</dbReference>
<evidence type="ECO:0000256" key="2">
    <source>
        <dbReference type="ARBA" id="ARBA00010617"/>
    </source>
</evidence>